<name>A0A146K1A5_9EUKA</name>
<evidence type="ECO:0000256" key="1">
    <source>
        <dbReference type="SAM" id="Coils"/>
    </source>
</evidence>
<gene>
    <name evidence="2" type="ORF">TPC1_30247</name>
</gene>
<evidence type="ECO:0008006" key="3">
    <source>
        <dbReference type="Google" id="ProtNLM"/>
    </source>
</evidence>
<feature type="coiled-coil region" evidence="1">
    <location>
        <begin position="588"/>
        <end position="629"/>
    </location>
</feature>
<accession>A0A146K1A5</accession>
<dbReference type="AlphaFoldDB" id="A0A146K1A5"/>
<protein>
    <recommendedName>
        <fullName evidence="3">Guanylate-binding protein</fullName>
    </recommendedName>
</protein>
<dbReference type="SUPFAM" id="SSF52540">
    <property type="entry name" value="P-loop containing nucleoside triphosphate hydrolases"/>
    <property type="match status" value="1"/>
</dbReference>
<dbReference type="EMBL" id="GDID01006348">
    <property type="protein sequence ID" value="JAP90258.1"/>
    <property type="molecule type" value="Transcribed_RNA"/>
</dbReference>
<proteinExistence type="predicted"/>
<feature type="non-terminal residue" evidence="2">
    <location>
        <position position="1"/>
    </location>
</feature>
<organism evidence="2">
    <name type="scientific">Trepomonas sp. PC1</name>
    <dbReference type="NCBI Taxonomy" id="1076344"/>
    <lineage>
        <taxon>Eukaryota</taxon>
        <taxon>Metamonada</taxon>
        <taxon>Diplomonadida</taxon>
        <taxon>Hexamitidae</taxon>
        <taxon>Hexamitinae</taxon>
        <taxon>Trepomonas</taxon>
    </lineage>
</organism>
<dbReference type="InterPro" id="IPR027417">
    <property type="entry name" value="P-loop_NTPase"/>
</dbReference>
<keyword evidence="1" id="KW-0175">Coiled coil</keyword>
<evidence type="ECO:0000313" key="2">
    <source>
        <dbReference type="EMBL" id="JAP90258.1"/>
    </source>
</evidence>
<reference evidence="2" key="1">
    <citation type="submission" date="2015-07" db="EMBL/GenBank/DDBJ databases">
        <title>Adaptation to a free-living lifestyle via gene acquisitions in the diplomonad Trepomonas sp. PC1.</title>
        <authorList>
            <person name="Xu F."/>
            <person name="Jerlstrom-Hultqvist J."/>
            <person name="Kolisko M."/>
            <person name="Simpson A.G.B."/>
            <person name="Roger A.J."/>
            <person name="Svard S.G."/>
            <person name="Andersson J.O."/>
        </authorList>
    </citation>
    <scope>NUCLEOTIDE SEQUENCE</scope>
    <source>
        <strain evidence="2">PC1</strain>
    </source>
</reference>
<feature type="coiled-coil region" evidence="1">
    <location>
        <begin position="717"/>
        <end position="751"/>
    </location>
</feature>
<sequence length="779" mass="89721">STMNLDGSPFDGLMQVNGEFTNQLNPDLLREIQKCEKPIFVCMSGPFRAGKSCKSNQIVQGREGTRNATAPFISAEDHKPQTKGMTFYGPIKYESFLAAHNLDVEETPNASHVWIVDTEGFDAPPSTRSKFYFQSLLSFMPFFDFYVVVQSSMINTQMIQTTKDFMEVGTLLTSSTHDQKTPQFQNCTFLFTGFQPTLSQQLKSNRSAVRELLRQADNFFKETMEEVNFKAEVRSFPHNSMNDPVSTEEYWIQMDGLIYSFQRQVQKGNVQNGEQFVNNVKSAFQQLTQRFNDPNWKPGSIQEIVKELIDQVTPQEAHVSQRLAQRMQDLFVEDFQQFNQLFADTKICDAFVDKAIFEGSEGFRKFIMNHAAVRIQNLQKTPEALQKLLNNDFLVETVLNDMKQAIAQQTQTQLAEINNYYFVEDVPDAIKQGVAISAALNDQKAAKHDQLVFLEQNTIANVDHIERQTSEFVLAEKAQIQQRIGTLKVWKALWEAEQKRITDMLKQQLDQHFSRLKTQEDYLLNKIQFQSTKDVLIQDNLKNFQAKFNPVLNNERKTLCEQFCTEAAKQQVRSFNAKATEMGATSQRVQNQRSIDDLRTQKQNKENEVAQLNGQINTKRQQVKQEEAKQIDRQEQRIIEPTVGQKVHVVGTGYSTAAGGGPTTGHKDQHMVIRLINNSGNHRYNMNFDCNPQGDYDGWFSRDCIRLKTETVTVRVSNKDQNRINQLNQEIQNAINAINEKNQENAQITEQIRLQQIVQDQLNKNFTEYQNWYIQQNVE</sequence>